<evidence type="ECO:0000256" key="4">
    <source>
        <dbReference type="ARBA" id="ARBA00023163"/>
    </source>
</evidence>
<dbReference type="GO" id="GO:0000981">
    <property type="term" value="F:DNA-binding transcription factor activity, RNA polymerase II-specific"/>
    <property type="evidence" value="ECO:0007669"/>
    <property type="project" value="TreeGrafter"/>
</dbReference>
<feature type="domain" description="MADS-box" evidence="7">
    <location>
        <begin position="42"/>
        <end position="102"/>
    </location>
</feature>
<dbReference type="SUPFAM" id="SSF55455">
    <property type="entry name" value="SRF-like"/>
    <property type="match status" value="1"/>
</dbReference>
<evidence type="ECO:0000256" key="2">
    <source>
        <dbReference type="ARBA" id="ARBA00023015"/>
    </source>
</evidence>
<sequence>MENMRETSSIAFLTPKDQPQTPNALVGQSKKELSAKPTKTSRGRQKIEIKEIDVVSKRHVTFSKRRRGLFKKAAELSVLTGAKIAVITFSQCGRIYSFGHVDTLIDKYVRKMPVNLESYRGDDETEEQGDPWWVRPVESVPEEDLEEYVASLSKLRENLGQRIIEMSNMDRTVEVVPSWPLNMMGWKPTMDMQSMENMTDGTSRIRIGQNG</sequence>
<dbReference type="Proteomes" id="UP000836841">
    <property type="component" value="Chromosome 1"/>
</dbReference>
<evidence type="ECO:0000256" key="6">
    <source>
        <dbReference type="SAM" id="MobiDB-lite"/>
    </source>
</evidence>
<evidence type="ECO:0000256" key="3">
    <source>
        <dbReference type="ARBA" id="ARBA00023125"/>
    </source>
</evidence>
<organism evidence="8 9">
    <name type="scientific">Thlaspi arvense</name>
    <name type="common">Field penny-cress</name>
    <dbReference type="NCBI Taxonomy" id="13288"/>
    <lineage>
        <taxon>Eukaryota</taxon>
        <taxon>Viridiplantae</taxon>
        <taxon>Streptophyta</taxon>
        <taxon>Embryophyta</taxon>
        <taxon>Tracheophyta</taxon>
        <taxon>Spermatophyta</taxon>
        <taxon>Magnoliopsida</taxon>
        <taxon>eudicotyledons</taxon>
        <taxon>Gunneridae</taxon>
        <taxon>Pentapetalae</taxon>
        <taxon>rosids</taxon>
        <taxon>malvids</taxon>
        <taxon>Brassicales</taxon>
        <taxon>Brassicaceae</taxon>
        <taxon>Thlaspideae</taxon>
        <taxon>Thlaspi</taxon>
    </lineage>
</organism>
<dbReference type="PROSITE" id="PS50066">
    <property type="entry name" value="MADS_BOX_2"/>
    <property type="match status" value="1"/>
</dbReference>
<evidence type="ECO:0000259" key="7">
    <source>
        <dbReference type="PROSITE" id="PS50066"/>
    </source>
</evidence>
<protein>
    <recommendedName>
        <fullName evidence="7">MADS-box domain-containing protein</fullName>
    </recommendedName>
</protein>
<dbReference type="GO" id="GO:0005634">
    <property type="term" value="C:nucleus"/>
    <property type="evidence" value="ECO:0007669"/>
    <property type="project" value="UniProtKB-SubCell"/>
</dbReference>
<feature type="region of interest" description="Disordered" evidence="6">
    <location>
        <begin position="1"/>
        <end position="43"/>
    </location>
</feature>
<feature type="compositionally biased region" description="Polar residues" evidence="6">
    <location>
        <begin position="1"/>
        <end position="23"/>
    </location>
</feature>
<proteinExistence type="predicted"/>
<dbReference type="GO" id="GO:0000978">
    <property type="term" value="F:RNA polymerase II cis-regulatory region sequence-specific DNA binding"/>
    <property type="evidence" value="ECO:0007669"/>
    <property type="project" value="TreeGrafter"/>
</dbReference>
<name>A0AAU9RB75_THLAR</name>
<dbReference type="InterPro" id="IPR036879">
    <property type="entry name" value="TF_MADSbox_sf"/>
</dbReference>
<evidence type="ECO:0000313" key="8">
    <source>
        <dbReference type="EMBL" id="CAH2037193.1"/>
    </source>
</evidence>
<evidence type="ECO:0000256" key="1">
    <source>
        <dbReference type="ARBA" id="ARBA00004123"/>
    </source>
</evidence>
<dbReference type="SMART" id="SM00432">
    <property type="entry name" value="MADS"/>
    <property type="match status" value="1"/>
</dbReference>
<gene>
    <name evidence="8" type="ORF">TAV2_LOCUS3362</name>
</gene>
<accession>A0AAU9RB75</accession>
<dbReference type="Pfam" id="PF00319">
    <property type="entry name" value="SRF-TF"/>
    <property type="match status" value="1"/>
</dbReference>
<dbReference type="PRINTS" id="PR00404">
    <property type="entry name" value="MADSDOMAIN"/>
</dbReference>
<dbReference type="InterPro" id="IPR002100">
    <property type="entry name" value="TF_MADSbox"/>
</dbReference>
<dbReference type="PANTHER" id="PTHR11945:SF405">
    <property type="entry name" value="MADS-BOX TRANSCRIPTION FACTOR FAMILY PROTEIN"/>
    <property type="match status" value="1"/>
</dbReference>
<comment type="subcellular location">
    <subcellularLocation>
        <location evidence="1">Nucleus</location>
    </subcellularLocation>
</comment>
<keyword evidence="2" id="KW-0805">Transcription regulation</keyword>
<dbReference type="EMBL" id="OU466857">
    <property type="protein sequence ID" value="CAH2037193.1"/>
    <property type="molecule type" value="Genomic_DNA"/>
</dbReference>
<dbReference type="FunFam" id="3.40.1810.10:FF:000006">
    <property type="entry name" value="Agamous-like MADS-box protein AGL62"/>
    <property type="match status" value="1"/>
</dbReference>
<reference evidence="8 9" key="1">
    <citation type="submission" date="2022-03" db="EMBL/GenBank/DDBJ databases">
        <authorList>
            <person name="Nunn A."/>
            <person name="Chopra R."/>
            <person name="Nunn A."/>
            <person name="Contreras Garrido A."/>
        </authorList>
    </citation>
    <scope>NUCLEOTIDE SEQUENCE [LARGE SCALE GENOMIC DNA]</scope>
</reference>
<dbReference type="GO" id="GO:0046983">
    <property type="term" value="F:protein dimerization activity"/>
    <property type="evidence" value="ECO:0007669"/>
    <property type="project" value="InterPro"/>
</dbReference>
<keyword evidence="4" id="KW-0804">Transcription</keyword>
<dbReference type="PANTHER" id="PTHR11945">
    <property type="entry name" value="MADS BOX PROTEIN"/>
    <property type="match status" value="1"/>
</dbReference>
<keyword evidence="3" id="KW-0238">DNA-binding</keyword>
<dbReference type="AlphaFoldDB" id="A0AAU9RB75"/>
<evidence type="ECO:0000256" key="5">
    <source>
        <dbReference type="ARBA" id="ARBA00023242"/>
    </source>
</evidence>
<keyword evidence="5" id="KW-0539">Nucleus</keyword>
<evidence type="ECO:0000313" key="9">
    <source>
        <dbReference type="Proteomes" id="UP000836841"/>
    </source>
</evidence>
<keyword evidence="9" id="KW-1185">Reference proteome</keyword>
<dbReference type="Gene3D" id="3.40.1810.10">
    <property type="entry name" value="Transcription factor, MADS-box"/>
    <property type="match status" value="1"/>
</dbReference>